<feature type="transmembrane region" description="Helical" evidence="1">
    <location>
        <begin position="49"/>
        <end position="66"/>
    </location>
</feature>
<reference evidence="2 3" key="1">
    <citation type="submission" date="2019-09" db="EMBL/GenBank/DDBJ databases">
        <title>Flavobacterium sp. nov., isolated from glacier ice.</title>
        <authorList>
            <person name="Liu Q."/>
        </authorList>
    </citation>
    <scope>NUCLEOTIDE SEQUENCE [LARGE SCALE GENOMIC DNA]</scope>
    <source>
        <strain evidence="2 3">NBRC 112527</strain>
    </source>
</reference>
<sequence length="79" mass="9115">MTFNKDPKKKSNNKWLALINIPIQMGVIVFGFSYLGSWLDMKYSNSHNIYVKILTLVGVALSFYNINRQLKDINKSSDE</sequence>
<dbReference type="AlphaFoldDB" id="A0A7J5AJ49"/>
<dbReference type="EMBL" id="WAEM01000002">
    <property type="protein sequence ID" value="KAB1157039.1"/>
    <property type="molecule type" value="Genomic_DNA"/>
</dbReference>
<dbReference type="Pfam" id="PF09527">
    <property type="entry name" value="ATPase_gene1"/>
    <property type="match status" value="1"/>
</dbReference>
<evidence type="ECO:0000256" key="1">
    <source>
        <dbReference type="SAM" id="Phobius"/>
    </source>
</evidence>
<dbReference type="OrthoDB" id="9798708at2"/>
<keyword evidence="1" id="KW-1133">Transmembrane helix</keyword>
<gene>
    <name evidence="2" type="ORF">F6464_06760</name>
</gene>
<dbReference type="Proteomes" id="UP000490922">
    <property type="component" value="Unassembled WGS sequence"/>
</dbReference>
<evidence type="ECO:0000313" key="2">
    <source>
        <dbReference type="EMBL" id="KAB1157039.1"/>
    </source>
</evidence>
<name>A0A7J5AJ49_9FLAO</name>
<keyword evidence="3" id="KW-1185">Reference proteome</keyword>
<organism evidence="2 3">
    <name type="scientific">Flavobacterium luteum</name>
    <dbReference type="NCBI Taxonomy" id="2026654"/>
    <lineage>
        <taxon>Bacteria</taxon>
        <taxon>Pseudomonadati</taxon>
        <taxon>Bacteroidota</taxon>
        <taxon>Flavobacteriia</taxon>
        <taxon>Flavobacteriales</taxon>
        <taxon>Flavobacteriaceae</taxon>
        <taxon>Flavobacterium</taxon>
    </lineage>
</organism>
<proteinExistence type="predicted"/>
<protein>
    <submittedName>
        <fullName evidence="2">AtpZ/AtpI family protein</fullName>
    </submittedName>
</protein>
<feature type="transmembrane region" description="Helical" evidence="1">
    <location>
        <begin position="15"/>
        <end position="37"/>
    </location>
</feature>
<comment type="caution">
    <text evidence="2">The sequence shown here is derived from an EMBL/GenBank/DDBJ whole genome shotgun (WGS) entry which is preliminary data.</text>
</comment>
<accession>A0A7J5AJ49</accession>
<dbReference type="RefSeq" id="WP_151107033.1">
    <property type="nucleotide sequence ID" value="NZ_WAEM01000002.1"/>
</dbReference>
<dbReference type="InterPro" id="IPR032820">
    <property type="entry name" value="ATPase_put"/>
</dbReference>
<keyword evidence="1" id="KW-0812">Transmembrane</keyword>
<evidence type="ECO:0000313" key="3">
    <source>
        <dbReference type="Proteomes" id="UP000490922"/>
    </source>
</evidence>
<keyword evidence="1" id="KW-0472">Membrane</keyword>